<comment type="caution">
    <text evidence="2">The sequence shown here is derived from an EMBL/GenBank/DDBJ whole genome shotgun (WGS) entry which is preliminary data.</text>
</comment>
<gene>
    <name evidence="2" type="ORF">GCM10022403_036470</name>
</gene>
<feature type="compositionally biased region" description="Basic and acidic residues" evidence="1">
    <location>
        <begin position="1"/>
        <end position="17"/>
    </location>
</feature>
<protein>
    <submittedName>
        <fullName evidence="2">Uncharacterized protein</fullName>
    </submittedName>
</protein>
<sequence>MTPERPFDEQHLTDPEGRQPTMHSSSRRISRFVTAYFGAAFQVIVMGSTGRLAEEAGVLRRGHAV</sequence>
<evidence type="ECO:0000313" key="3">
    <source>
        <dbReference type="Proteomes" id="UP001501009"/>
    </source>
</evidence>
<reference evidence="3" key="1">
    <citation type="journal article" date="2019" name="Int. J. Syst. Evol. Microbiol.">
        <title>The Global Catalogue of Microorganisms (GCM) 10K type strain sequencing project: providing services to taxonomists for standard genome sequencing and annotation.</title>
        <authorList>
            <consortium name="The Broad Institute Genomics Platform"/>
            <consortium name="The Broad Institute Genome Sequencing Center for Infectious Disease"/>
            <person name="Wu L."/>
            <person name="Ma J."/>
        </authorList>
    </citation>
    <scope>NUCLEOTIDE SEQUENCE [LARGE SCALE GENOMIC DNA]</scope>
    <source>
        <strain evidence="3">JCM 17138</strain>
    </source>
</reference>
<feature type="region of interest" description="Disordered" evidence="1">
    <location>
        <begin position="1"/>
        <end position="26"/>
    </location>
</feature>
<keyword evidence="3" id="KW-1185">Reference proteome</keyword>
<evidence type="ECO:0000256" key="1">
    <source>
        <dbReference type="SAM" id="MobiDB-lite"/>
    </source>
</evidence>
<name>A0ABP7HR32_9ACTN</name>
<organism evidence="2 3">
    <name type="scientific">Streptomyces coacervatus</name>
    <dbReference type="NCBI Taxonomy" id="647381"/>
    <lineage>
        <taxon>Bacteria</taxon>
        <taxon>Bacillati</taxon>
        <taxon>Actinomycetota</taxon>
        <taxon>Actinomycetes</taxon>
        <taxon>Kitasatosporales</taxon>
        <taxon>Streptomycetaceae</taxon>
        <taxon>Streptomyces</taxon>
    </lineage>
</organism>
<accession>A0ABP7HR32</accession>
<proteinExistence type="predicted"/>
<dbReference type="Proteomes" id="UP001501009">
    <property type="component" value="Unassembled WGS sequence"/>
</dbReference>
<dbReference type="EMBL" id="BAABDE010000017">
    <property type="protein sequence ID" value="GAA3799213.1"/>
    <property type="molecule type" value="Genomic_DNA"/>
</dbReference>
<evidence type="ECO:0000313" key="2">
    <source>
        <dbReference type="EMBL" id="GAA3799213.1"/>
    </source>
</evidence>